<proteinExistence type="predicted"/>
<dbReference type="InterPro" id="IPR015947">
    <property type="entry name" value="PUA-like_sf"/>
</dbReference>
<dbReference type="AlphaFoldDB" id="A0A7W6J9Q2"/>
<organism evidence="1 2">
    <name type="scientific">Gellertiella hungarica</name>
    <dbReference type="NCBI Taxonomy" id="1572859"/>
    <lineage>
        <taxon>Bacteria</taxon>
        <taxon>Pseudomonadati</taxon>
        <taxon>Pseudomonadota</taxon>
        <taxon>Alphaproteobacteria</taxon>
        <taxon>Hyphomicrobiales</taxon>
        <taxon>Rhizobiaceae</taxon>
        <taxon>Gellertiella</taxon>
    </lineage>
</organism>
<reference evidence="1 2" key="1">
    <citation type="submission" date="2020-08" db="EMBL/GenBank/DDBJ databases">
        <title>Genomic Encyclopedia of Type Strains, Phase IV (KMG-IV): sequencing the most valuable type-strain genomes for metagenomic binning, comparative biology and taxonomic classification.</title>
        <authorList>
            <person name="Goeker M."/>
        </authorList>
    </citation>
    <scope>NUCLEOTIDE SEQUENCE [LARGE SCALE GENOMIC DNA]</scope>
    <source>
        <strain evidence="1 2">DSM 29853</strain>
    </source>
</reference>
<keyword evidence="2" id="KW-1185">Reference proteome</keyword>
<evidence type="ECO:0000313" key="1">
    <source>
        <dbReference type="EMBL" id="MBB4067362.1"/>
    </source>
</evidence>
<dbReference type="EMBL" id="JACIEZ010000021">
    <property type="protein sequence ID" value="MBB4067362.1"/>
    <property type="molecule type" value="Genomic_DNA"/>
</dbReference>
<accession>A0A7W6J9Q2</accession>
<evidence type="ECO:0008006" key="3">
    <source>
        <dbReference type="Google" id="ProtNLM"/>
    </source>
</evidence>
<dbReference type="SUPFAM" id="SSF88697">
    <property type="entry name" value="PUA domain-like"/>
    <property type="match status" value="1"/>
</dbReference>
<dbReference type="Proteomes" id="UP000528286">
    <property type="component" value="Unassembled WGS sequence"/>
</dbReference>
<comment type="caution">
    <text evidence="1">The sequence shown here is derived from an EMBL/GenBank/DDBJ whole genome shotgun (WGS) entry which is preliminary data.</text>
</comment>
<sequence length="117" mass="13645">MKCLRKGDWIVYYSPREGMGEGETVQAFTIIGCVTSDAPYRVEQAMNFNPYRVDVDYRKDAEPAPIMPLLDELRLTRDLGTNWGMVMRGPRRRLQEEDMRLIAEAMRVLPEFESLRN</sequence>
<evidence type="ECO:0000313" key="2">
    <source>
        <dbReference type="Proteomes" id="UP000528286"/>
    </source>
</evidence>
<name>A0A7W6J9Q2_9HYPH</name>
<dbReference type="Gene3D" id="3.10.590.10">
    <property type="entry name" value="ph1033 like domains"/>
    <property type="match status" value="1"/>
</dbReference>
<gene>
    <name evidence="1" type="ORF">GGR23_004594</name>
</gene>
<protein>
    <recommendedName>
        <fullName evidence="3">EVE domain-containing protein</fullName>
    </recommendedName>
</protein>